<dbReference type="Gene3D" id="1.10.860.10">
    <property type="entry name" value="DNAb Helicase, Chain A"/>
    <property type="match status" value="1"/>
</dbReference>
<dbReference type="SUPFAM" id="SSF55658">
    <property type="entry name" value="L9 N-domain-like"/>
    <property type="match status" value="1"/>
</dbReference>
<dbReference type="CDD" id="cd00984">
    <property type="entry name" value="DnaB_C"/>
    <property type="match status" value="1"/>
</dbReference>
<evidence type="ECO:0000259" key="15">
    <source>
        <dbReference type="PROSITE" id="PS51199"/>
    </source>
</evidence>
<proteinExistence type="inferred from homology"/>
<evidence type="ECO:0000256" key="12">
    <source>
        <dbReference type="ARBA" id="ARBA00023274"/>
    </source>
</evidence>
<dbReference type="SUPFAM" id="SSF48024">
    <property type="entry name" value="N-terminal domain of DnaB helicase"/>
    <property type="match status" value="1"/>
</dbReference>
<comment type="catalytic activity">
    <reaction evidence="13 14">
        <text>ATP + H2O = ADP + phosphate + H(+)</text>
        <dbReference type="Rhea" id="RHEA:13065"/>
        <dbReference type="ChEBI" id="CHEBI:15377"/>
        <dbReference type="ChEBI" id="CHEBI:15378"/>
        <dbReference type="ChEBI" id="CHEBI:30616"/>
        <dbReference type="ChEBI" id="CHEBI:43474"/>
        <dbReference type="ChEBI" id="CHEBI:456216"/>
        <dbReference type="EC" id="5.6.2.3"/>
    </reaction>
</comment>
<dbReference type="Proteomes" id="UP001174909">
    <property type="component" value="Unassembled WGS sequence"/>
</dbReference>
<dbReference type="InterPro" id="IPR016136">
    <property type="entry name" value="DNA_helicase_N/primase_C"/>
</dbReference>
<evidence type="ECO:0000256" key="5">
    <source>
        <dbReference type="ARBA" id="ARBA00022741"/>
    </source>
</evidence>
<keyword evidence="4 14" id="KW-0235">DNA replication</keyword>
<dbReference type="InterPro" id="IPR009027">
    <property type="entry name" value="Ribosomal_bL9/RNase_H1_N"/>
</dbReference>
<keyword evidence="5 14" id="KW-0547">Nucleotide-binding</keyword>
<comment type="similarity">
    <text evidence="1 14">Belongs to the helicase family. DnaB subfamily.</text>
</comment>
<comment type="similarity">
    <text evidence="2">Belongs to the bacterial ribosomal protein bL9 family.</text>
</comment>
<evidence type="ECO:0000256" key="14">
    <source>
        <dbReference type="RuleBase" id="RU362085"/>
    </source>
</evidence>
<dbReference type="FunFam" id="3.40.50.300:FF:000076">
    <property type="entry name" value="Replicative DNA helicase"/>
    <property type="match status" value="1"/>
</dbReference>
<keyword evidence="11" id="KW-0413">Isomerase</keyword>
<evidence type="ECO:0000256" key="6">
    <source>
        <dbReference type="ARBA" id="ARBA00022801"/>
    </source>
</evidence>
<evidence type="ECO:0000256" key="1">
    <source>
        <dbReference type="ARBA" id="ARBA00008428"/>
    </source>
</evidence>
<dbReference type="InterPro" id="IPR007692">
    <property type="entry name" value="DNA_helicase_DnaB"/>
</dbReference>
<dbReference type="InterPro" id="IPR020070">
    <property type="entry name" value="Ribosomal_bL9_N"/>
</dbReference>
<keyword evidence="9" id="KW-0689">Ribosomal protein</keyword>
<dbReference type="InterPro" id="IPR036185">
    <property type="entry name" value="DNA_heli_DnaB-like_N_sf"/>
</dbReference>
<dbReference type="GO" id="GO:0042802">
    <property type="term" value="F:identical protein binding"/>
    <property type="evidence" value="ECO:0007669"/>
    <property type="project" value="UniProtKB-ARBA"/>
</dbReference>
<evidence type="ECO:0000313" key="16">
    <source>
        <dbReference type="EMBL" id="CAI8043821.1"/>
    </source>
</evidence>
<keyword evidence="8 14" id="KW-0067">ATP-binding</keyword>
<dbReference type="GO" id="GO:0005840">
    <property type="term" value="C:ribosome"/>
    <property type="evidence" value="ECO:0007669"/>
    <property type="project" value="UniProtKB-KW"/>
</dbReference>
<dbReference type="GO" id="GO:0043139">
    <property type="term" value="F:5'-3' DNA helicase activity"/>
    <property type="evidence" value="ECO:0007669"/>
    <property type="project" value="UniProtKB-EC"/>
</dbReference>
<feature type="domain" description="SF4 helicase" evidence="15">
    <location>
        <begin position="296"/>
        <end position="563"/>
    </location>
</feature>
<gene>
    <name evidence="16" type="ORF">GBAR_LOCUS24314</name>
</gene>
<dbReference type="Pfam" id="PF01281">
    <property type="entry name" value="Ribosomal_L9_N"/>
    <property type="match status" value="1"/>
</dbReference>
<evidence type="ECO:0000256" key="9">
    <source>
        <dbReference type="ARBA" id="ARBA00022980"/>
    </source>
</evidence>
<dbReference type="FunFam" id="1.10.860.10:FF:000001">
    <property type="entry name" value="Replicative DNA helicase"/>
    <property type="match status" value="1"/>
</dbReference>
<comment type="caution">
    <text evidence="16">The sequence shown here is derived from an EMBL/GenBank/DDBJ whole genome shotgun (WGS) entry which is preliminary data.</text>
</comment>
<dbReference type="Gene3D" id="3.40.5.10">
    <property type="entry name" value="Ribosomal protein L9, N-terminal domain"/>
    <property type="match status" value="1"/>
</dbReference>
<evidence type="ECO:0000256" key="3">
    <source>
        <dbReference type="ARBA" id="ARBA00022515"/>
    </source>
</evidence>
<sequence length="565" mass="60971">MRADVDGLGRKGDVCDVAAGYARNYLVPKGLALKSSPGAERQAGVMRRSAALRRAADRADAEEIAVRLAPAVLSVSARAAESGHLYGSGHGCRAGLHERLFMSVTDTAQWRSAGATTGGERRDVRVPPHNLVAEESLLGAMLLSRDAIADVLETVSAEHFYRPAHARVFEAVHGLYSAGEPADAVTVAAALESSGSLEAIGGLDGLLSLQMNTPATSNAASYARIVREHYTLRRLIQVAGEIAELGYGRPDDVTKAVDWAENLMYQVAQGQVGDNTVQLSELLDGTLDRLEELYEHGGSITGTATGYTDLDKLLSGLQPSSLYVVGGRPSMGKTSFALGMAAHAAIKVQRPVLVFSLEMGHIELTQRLLCAEARIDSTKMRDGRLSDDDWNRITGAISRLSTAPMWIDDNPNVTVMEIRARARRLKSQVGDIAMIVVDYLQLMTGRQAADNRQVEVAEISRGLKILARELEVPVVALSQLSRNLEMRQQKRPMLADLRESGAIEQDADVVMFIYRDEVYNPDNADTAGTAEVIVAKNRNGPTATTTLAFLSRFTTFANFAARAAI</sequence>
<dbReference type="SUPFAM" id="SSF52540">
    <property type="entry name" value="P-loop containing nucleoside triphosphate hydrolases"/>
    <property type="match status" value="1"/>
</dbReference>
<keyword evidence="6 14" id="KW-0378">Hydrolase</keyword>
<dbReference type="InterPro" id="IPR036935">
    <property type="entry name" value="Ribosomal_bL9_N_sf"/>
</dbReference>
<keyword evidence="10 14" id="KW-0238">DNA-binding</keyword>
<evidence type="ECO:0000313" key="17">
    <source>
        <dbReference type="Proteomes" id="UP001174909"/>
    </source>
</evidence>
<evidence type="ECO:0000256" key="7">
    <source>
        <dbReference type="ARBA" id="ARBA00022806"/>
    </source>
</evidence>
<dbReference type="PANTHER" id="PTHR30153:SF2">
    <property type="entry name" value="REPLICATIVE DNA HELICASE"/>
    <property type="match status" value="1"/>
</dbReference>
<dbReference type="AlphaFoldDB" id="A0AA35TBD0"/>
<dbReference type="GO" id="GO:0003677">
    <property type="term" value="F:DNA binding"/>
    <property type="evidence" value="ECO:0007669"/>
    <property type="project" value="UniProtKB-UniRule"/>
</dbReference>
<dbReference type="InterPro" id="IPR007694">
    <property type="entry name" value="DNA_helicase_DnaB-like_C"/>
</dbReference>
<protein>
    <recommendedName>
        <fullName evidence="14">Replicative DNA helicase</fullName>
        <ecNumber evidence="14">5.6.2.3</ecNumber>
    </recommendedName>
</protein>
<evidence type="ECO:0000256" key="8">
    <source>
        <dbReference type="ARBA" id="ARBA00022840"/>
    </source>
</evidence>
<dbReference type="Gene3D" id="3.40.50.300">
    <property type="entry name" value="P-loop containing nucleotide triphosphate hydrolases"/>
    <property type="match status" value="1"/>
</dbReference>
<dbReference type="PROSITE" id="PS00651">
    <property type="entry name" value="RIBOSOMAL_L9"/>
    <property type="match status" value="1"/>
</dbReference>
<dbReference type="Pfam" id="PF03796">
    <property type="entry name" value="DnaB_C"/>
    <property type="match status" value="1"/>
</dbReference>
<evidence type="ECO:0000256" key="10">
    <source>
        <dbReference type="ARBA" id="ARBA00023125"/>
    </source>
</evidence>
<dbReference type="Pfam" id="PF00772">
    <property type="entry name" value="DnaB"/>
    <property type="match status" value="1"/>
</dbReference>
<evidence type="ECO:0000256" key="13">
    <source>
        <dbReference type="ARBA" id="ARBA00048954"/>
    </source>
</evidence>
<reference evidence="16" key="1">
    <citation type="submission" date="2023-03" db="EMBL/GenBank/DDBJ databases">
        <authorList>
            <person name="Steffen K."/>
            <person name="Cardenas P."/>
        </authorList>
    </citation>
    <scope>NUCLEOTIDE SEQUENCE</scope>
</reference>
<keyword evidence="3 14" id="KW-0639">Primosome</keyword>
<dbReference type="GO" id="GO:0005524">
    <property type="term" value="F:ATP binding"/>
    <property type="evidence" value="ECO:0007669"/>
    <property type="project" value="UniProtKB-UniRule"/>
</dbReference>
<comment type="function">
    <text evidence="14">The main replicative DNA helicase, it participates in initiation and elongation during chromosome replication. Travels ahead of the DNA replisome, separating dsDNA into templates for DNA synthesis. A processive ATP-dependent 5'-3' DNA helicase it has DNA-dependent ATPase activity.</text>
</comment>
<dbReference type="GO" id="GO:1990904">
    <property type="term" value="C:ribonucleoprotein complex"/>
    <property type="evidence" value="ECO:0007669"/>
    <property type="project" value="UniProtKB-KW"/>
</dbReference>
<dbReference type="InterPro" id="IPR007693">
    <property type="entry name" value="DNA_helicase_DnaB-like_N"/>
</dbReference>
<keyword evidence="17" id="KW-1185">Reference proteome</keyword>
<dbReference type="PROSITE" id="PS51199">
    <property type="entry name" value="SF4_HELICASE"/>
    <property type="match status" value="1"/>
</dbReference>
<dbReference type="NCBIfam" id="NF004384">
    <property type="entry name" value="PRK05748.1"/>
    <property type="match status" value="1"/>
</dbReference>
<accession>A0AA35TBD0</accession>
<evidence type="ECO:0000256" key="2">
    <source>
        <dbReference type="ARBA" id="ARBA00010605"/>
    </source>
</evidence>
<keyword evidence="7 14" id="KW-0347">Helicase</keyword>
<dbReference type="GO" id="GO:0006269">
    <property type="term" value="P:DNA replication, synthesis of primer"/>
    <property type="evidence" value="ECO:0007669"/>
    <property type="project" value="UniProtKB-UniRule"/>
</dbReference>
<keyword evidence="12" id="KW-0687">Ribonucleoprotein</keyword>
<dbReference type="GO" id="GO:0005829">
    <property type="term" value="C:cytosol"/>
    <property type="evidence" value="ECO:0007669"/>
    <property type="project" value="TreeGrafter"/>
</dbReference>
<dbReference type="PANTHER" id="PTHR30153">
    <property type="entry name" value="REPLICATIVE DNA HELICASE DNAB"/>
    <property type="match status" value="1"/>
</dbReference>
<dbReference type="GO" id="GO:0016787">
    <property type="term" value="F:hydrolase activity"/>
    <property type="evidence" value="ECO:0007669"/>
    <property type="project" value="UniProtKB-KW"/>
</dbReference>
<dbReference type="EMBL" id="CASHTH010003359">
    <property type="protein sequence ID" value="CAI8043821.1"/>
    <property type="molecule type" value="Genomic_DNA"/>
</dbReference>
<evidence type="ECO:0000256" key="4">
    <source>
        <dbReference type="ARBA" id="ARBA00022705"/>
    </source>
</evidence>
<evidence type="ECO:0000256" key="11">
    <source>
        <dbReference type="ARBA" id="ARBA00023235"/>
    </source>
</evidence>
<organism evidence="16 17">
    <name type="scientific">Geodia barretti</name>
    <name type="common">Barrett's horny sponge</name>
    <dbReference type="NCBI Taxonomy" id="519541"/>
    <lineage>
        <taxon>Eukaryota</taxon>
        <taxon>Metazoa</taxon>
        <taxon>Porifera</taxon>
        <taxon>Demospongiae</taxon>
        <taxon>Heteroscleromorpha</taxon>
        <taxon>Tetractinellida</taxon>
        <taxon>Astrophorina</taxon>
        <taxon>Geodiidae</taxon>
        <taxon>Geodia</taxon>
    </lineage>
</organism>
<dbReference type="EC" id="5.6.2.3" evidence="14"/>
<name>A0AA35TBD0_GEOBA</name>
<dbReference type="InterPro" id="IPR027417">
    <property type="entry name" value="P-loop_NTPase"/>
</dbReference>
<dbReference type="NCBIfam" id="TIGR00665">
    <property type="entry name" value="DnaB"/>
    <property type="match status" value="1"/>
</dbReference>